<reference evidence="3" key="1">
    <citation type="submission" date="2016-04" db="EMBL/GenBank/DDBJ databases">
        <authorList>
            <person name="Nguyen H.D."/>
            <person name="Kesanakurti P."/>
            <person name="Cullis J."/>
            <person name="Levesque C.A."/>
            <person name="Hambleton S."/>
        </authorList>
    </citation>
    <scope>NUCLEOTIDE SEQUENCE</scope>
    <source>
        <strain evidence="3">DAOMC 238032</strain>
    </source>
</reference>
<gene>
    <name evidence="3" type="ORF">A4X03_0g3041</name>
    <name evidence="1" type="ORF">JKIAZH3_G60</name>
    <name evidence="2" type="ORF">JKIAZH3_G683</name>
</gene>
<evidence type="ECO:0000313" key="3">
    <source>
        <dbReference type="EMBL" id="KAE8261688.1"/>
    </source>
</evidence>
<keyword evidence="5" id="KW-1185">Reference proteome</keyword>
<dbReference type="EMBL" id="CAJHJG010003439">
    <property type="protein sequence ID" value="CAD6931784.1"/>
    <property type="molecule type" value="Genomic_DNA"/>
</dbReference>
<evidence type="ECO:0000313" key="2">
    <source>
        <dbReference type="EMBL" id="CAD6931784.1"/>
    </source>
</evidence>
<evidence type="ECO:0000313" key="1">
    <source>
        <dbReference type="EMBL" id="CAD6916503.1"/>
    </source>
</evidence>
<accession>A0A177VAS2</accession>
<reference evidence="3" key="2">
    <citation type="journal article" date="2019" name="IMA Fungus">
        <title>Genome sequencing and comparison of five Tilletia species to identify candidate genes for the detection of regulated species infecting wheat.</title>
        <authorList>
            <person name="Nguyen H.D.T."/>
            <person name="Sultana T."/>
            <person name="Kesanakurti P."/>
            <person name="Hambleton S."/>
        </authorList>
    </citation>
    <scope>NUCLEOTIDE SEQUENCE</scope>
    <source>
        <strain evidence="3">DAOMC 238032</strain>
    </source>
</reference>
<reference evidence="1" key="3">
    <citation type="submission" date="2020-10" db="EMBL/GenBank/DDBJ databases">
        <authorList>
            <person name="Sedaghatjoo S."/>
        </authorList>
    </citation>
    <scope>NUCLEOTIDE SEQUENCE</scope>
    <source>
        <strain evidence="1">AZH3</strain>
    </source>
</reference>
<comment type="caution">
    <text evidence="3">The sequence shown here is derived from an EMBL/GenBank/DDBJ whole genome shotgun (WGS) entry which is preliminary data.</text>
</comment>
<dbReference type="EMBL" id="CAJHJG010001996">
    <property type="protein sequence ID" value="CAD6916503.1"/>
    <property type="molecule type" value="Genomic_DNA"/>
</dbReference>
<proteinExistence type="predicted"/>
<evidence type="ECO:0000313" key="4">
    <source>
        <dbReference type="Proteomes" id="UP000077671"/>
    </source>
</evidence>
<dbReference type="AlphaFoldDB" id="A0A177VAS2"/>
<protein>
    <submittedName>
        <fullName evidence="3">Uncharacterized protein</fullName>
    </submittedName>
</protein>
<sequence>MKRAVDERPRVIQAFRGEKALEMAQLVLETPAKQQLRVLLVKLLKLIQRRRVLAHFAEKKSSARGGSPDQAAEKLFAVLTELLARLFPAFG</sequence>
<evidence type="ECO:0000313" key="5">
    <source>
        <dbReference type="Proteomes" id="UP000836402"/>
    </source>
</evidence>
<organism evidence="3 4">
    <name type="scientific">Tilletia caries</name>
    <name type="common">wheat bunt fungus</name>
    <dbReference type="NCBI Taxonomy" id="13290"/>
    <lineage>
        <taxon>Eukaryota</taxon>
        <taxon>Fungi</taxon>
        <taxon>Dikarya</taxon>
        <taxon>Basidiomycota</taxon>
        <taxon>Ustilaginomycotina</taxon>
        <taxon>Exobasidiomycetes</taxon>
        <taxon>Tilletiales</taxon>
        <taxon>Tilletiaceae</taxon>
        <taxon>Tilletia</taxon>
    </lineage>
</organism>
<dbReference type="EMBL" id="LWDD02000332">
    <property type="protein sequence ID" value="KAE8261688.1"/>
    <property type="molecule type" value="Genomic_DNA"/>
</dbReference>
<dbReference type="Proteomes" id="UP000077671">
    <property type="component" value="Unassembled WGS sequence"/>
</dbReference>
<dbReference type="Proteomes" id="UP000836402">
    <property type="component" value="Unassembled WGS sequence"/>
</dbReference>
<name>A0A177VAS2_9BASI</name>